<gene>
    <name evidence="3" type="ORF">A3G00_03930</name>
</gene>
<feature type="transmembrane region" description="Helical" evidence="1">
    <location>
        <begin position="55"/>
        <end position="77"/>
    </location>
</feature>
<keyword evidence="2" id="KW-0732">Signal</keyword>
<evidence type="ECO:0000256" key="2">
    <source>
        <dbReference type="SAM" id="SignalP"/>
    </source>
</evidence>
<comment type="caution">
    <text evidence="3">The sequence shown here is derived from an EMBL/GenBank/DDBJ whole genome shotgun (WGS) entry which is preliminary data.</text>
</comment>
<name>A0A1F6MV87_9BACT</name>
<feature type="chain" id="PRO_5009525689" evidence="2">
    <location>
        <begin position="26"/>
        <end position="211"/>
    </location>
</feature>
<proteinExistence type="predicted"/>
<evidence type="ECO:0000256" key="1">
    <source>
        <dbReference type="SAM" id="Phobius"/>
    </source>
</evidence>
<dbReference type="AlphaFoldDB" id="A0A1F6MV87"/>
<dbReference type="STRING" id="1798692.A3G00_03930"/>
<dbReference type="Pfam" id="PF18895">
    <property type="entry name" value="T4SS_pilin"/>
    <property type="match status" value="1"/>
</dbReference>
<protein>
    <submittedName>
        <fullName evidence="3">Uncharacterized protein</fullName>
    </submittedName>
</protein>
<organism evidence="3 4">
    <name type="scientific">Candidatus Magasanikbacteria bacterium RIFCSPLOWO2_12_FULL_43_12</name>
    <dbReference type="NCBI Taxonomy" id="1798692"/>
    <lineage>
        <taxon>Bacteria</taxon>
        <taxon>Candidatus Magasanikiibacteriota</taxon>
    </lineage>
</organism>
<sequence length="211" mass="22313">MKKSILTTILIISAGLVLTTVAVNAQGLKDAASKFDKVAGSDGAKANVYENPEDVIGVGIGAAITLVGMIFLVLMVYAGYLWMTARGEQEQVDKAQKIITAALIGFFIVASAYAITTFVSGKLGGGSTEQTNETSIKAGCAFDATKAADYCGKIKESDSEQCDQQKVDGEAVCDWSSIDVECEVEVSTVADICASVYTEEMCSKNVCKWIK</sequence>
<keyword evidence="1" id="KW-1133">Transmembrane helix</keyword>
<reference evidence="3 4" key="1">
    <citation type="journal article" date="2016" name="Nat. Commun.">
        <title>Thousands of microbial genomes shed light on interconnected biogeochemical processes in an aquifer system.</title>
        <authorList>
            <person name="Anantharaman K."/>
            <person name="Brown C.T."/>
            <person name="Hug L.A."/>
            <person name="Sharon I."/>
            <person name="Castelle C.J."/>
            <person name="Probst A.J."/>
            <person name="Thomas B.C."/>
            <person name="Singh A."/>
            <person name="Wilkins M.J."/>
            <person name="Karaoz U."/>
            <person name="Brodie E.L."/>
            <person name="Williams K.H."/>
            <person name="Hubbard S.S."/>
            <person name="Banfield J.F."/>
        </authorList>
    </citation>
    <scope>NUCLEOTIDE SEQUENCE [LARGE SCALE GENOMIC DNA]</scope>
</reference>
<evidence type="ECO:0000313" key="4">
    <source>
        <dbReference type="Proteomes" id="UP000178347"/>
    </source>
</evidence>
<dbReference type="EMBL" id="MFQN01000004">
    <property type="protein sequence ID" value="OGH75616.1"/>
    <property type="molecule type" value="Genomic_DNA"/>
</dbReference>
<keyword evidence="1" id="KW-0472">Membrane</keyword>
<accession>A0A1F6MV87</accession>
<dbReference type="Proteomes" id="UP000178347">
    <property type="component" value="Unassembled WGS sequence"/>
</dbReference>
<dbReference type="InterPro" id="IPR043993">
    <property type="entry name" value="T4SS_pilin"/>
</dbReference>
<feature type="transmembrane region" description="Helical" evidence="1">
    <location>
        <begin position="98"/>
        <end position="119"/>
    </location>
</feature>
<evidence type="ECO:0000313" key="3">
    <source>
        <dbReference type="EMBL" id="OGH75616.1"/>
    </source>
</evidence>
<feature type="signal peptide" evidence="2">
    <location>
        <begin position="1"/>
        <end position="25"/>
    </location>
</feature>
<keyword evidence="1" id="KW-0812">Transmembrane</keyword>